<feature type="compositionally biased region" description="Low complexity" evidence="4">
    <location>
        <begin position="670"/>
        <end position="679"/>
    </location>
</feature>
<dbReference type="GO" id="GO:0036122">
    <property type="term" value="F:BMP binding"/>
    <property type="evidence" value="ECO:0007669"/>
    <property type="project" value="TreeGrafter"/>
</dbReference>
<dbReference type="Proteomes" id="UP000299102">
    <property type="component" value="Unassembled WGS sequence"/>
</dbReference>
<dbReference type="GO" id="GO:0005576">
    <property type="term" value="C:extracellular region"/>
    <property type="evidence" value="ECO:0007669"/>
    <property type="project" value="UniProtKB-SubCell"/>
</dbReference>
<feature type="region of interest" description="Disordered" evidence="4">
    <location>
        <begin position="779"/>
        <end position="816"/>
    </location>
</feature>
<feature type="region of interest" description="Disordered" evidence="4">
    <location>
        <begin position="692"/>
        <end position="762"/>
    </location>
</feature>
<feature type="compositionally biased region" description="Pro residues" evidence="4">
    <location>
        <begin position="800"/>
        <end position="810"/>
    </location>
</feature>
<evidence type="ECO:0000313" key="6">
    <source>
        <dbReference type="EMBL" id="GBP32042.1"/>
    </source>
</evidence>
<dbReference type="InterPro" id="IPR001007">
    <property type="entry name" value="VWF_dom"/>
</dbReference>
<dbReference type="PANTHER" id="PTHR46698">
    <property type="entry name" value="CROSSVEINLESS 2"/>
    <property type="match status" value="1"/>
</dbReference>
<feature type="compositionally biased region" description="Polar residues" evidence="4">
    <location>
        <begin position="421"/>
        <end position="435"/>
    </location>
</feature>
<sequence>MMQERGDWATGNLTQRTKYNSANCYFTTVFCASVSPWGRPVGALPARSAGLQHHSSDDNTCTVGSVTYLAGATVPGDTACDNCTCSAEGRVRCARVHCEPRPGCKALHRPDHCCPTYQCECEQDGRRYGNGEKLVDPEDPCRVCYCQGGEVVCRRIACFRRDDCRPRHVPGRCCPEYDHCPLRGISTVPGSTATLNATLSETDGGAAPVPSDAVKQEITIKEITPVSEIPVITEVKIKEVLPTQSAEDAEHGASRAPLTQRGAAAPPPAPGLGTDTPPDNDSMHPLATTDMFLSKVSSSMDSSGNGGASGDATSAQPGAPAQPAPAPEDDDPSLFEHNPAFPPLPDDLSVLTEREDEIAVEHQTSDVTRGTSASPAPAPALGTVPPSERRPSIDVDESAAIDASVLSISVKDDAPGESRSAAGTETSDVLTTTPVEDSDATMRSEEVTRDLPIGRAPHRARPLPTLSSSPTTELDKPTTVSVESLVHDTTTHLVETSRDIPNSPIDAQHPPATTVESASNETPISSEANVFTDVSMITDGSAETRAPVTDAPAPSTSRLNLTPTVPLIDSTSAKLVETLPTRASVTDGTSPDVEQDVESTEVTNLDDSNGTESVTSSENTTEEGVTDAPSRATAHPPRSNKNVLADLIDLVGDVASIGERTDGPRPPAAAPSAPSAPTAIAESEEFILVNPGYKSKNSNWNSNSITEQPDKAPRRPIAVELDDDEPEGVTEAPRPGDRAEPTTRRPLIDRVTPGAQPAAAHDDIEIITQAYVPGIARRPTKVVQGEPEDELASALAAAPRPVPTPSPSPASEPTAH</sequence>
<organism evidence="6 7">
    <name type="scientific">Eumeta variegata</name>
    <name type="common">Bagworm moth</name>
    <name type="synonym">Eumeta japonica</name>
    <dbReference type="NCBI Taxonomy" id="151549"/>
    <lineage>
        <taxon>Eukaryota</taxon>
        <taxon>Metazoa</taxon>
        <taxon>Ecdysozoa</taxon>
        <taxon>Arthropoda</taxon>
        <taxon>Hexapoda</taxon>
        <taxon>Insecta</taxon>
        <taxon>Pterygota</taxon>
        <taxon>Neoptera</taxon>
        <taxon>Endopterygota</taxon>
        <taxon>Lepidoptera</taxon>
        <taxon>Glossata</taxon>
        <taxon>Ditrysia</taxon>
        <taxon>Tineoidea</taxon>
        <taxon>Psychidae</taxon>
        <taxon>Oiketicinae</taxon>
        <taxon>Eumeta</taxon>
    </lineage>
</organism>
<feature type="compositionally biased region" description="Polar residues" evidence="4">
    <location>
        <begin position="465"/>
        <end position="480"/>
    </location>
</feature>
<evidence type="ECO:0000256" key="2">
    <source>
        <dbReference type="ARBA" id="ARBA00022525"/>
    </source>
</evidence>
<feature type="domain" description="VWFC" evidence="5">
    <location>
        <begin position="121"/>
        <end position="181"/>
    </location>
</feature>
<feature type="compositionally biased region" description="Low complexity" evidence="4">
    <location>
        <begin position="310"/>
        <end position="319"/>
    </location>
</feature>
<dbReference type="EMBL" id="BGZK01000254">
    <property type="protein sequence ID" value="GBP32042.1"/>
    <property type="molecule type" value="Genomic_DNA"/>
</dbReference>
<feature type="compositionally biased region" description="Polar residues" evidence="4">
    <location>
        <begin position="514"/>
        <end position="529"/>
    </location>
</feature>
<feature type="region of interest" description="Disordered" evidence="4">
    <location>
        <begin position="494"/>
        <end position="530"/>
    </location>
</feature>
<keyword evidence="7" id="KW-1185">Reference proteome</keyword>
<evidence type="ECO:0000256" key="3">
    <source>
        <dbReference type="ARBA" id="ARBA00022729"/>
    </source>
</evidence>
<feature type="compositionally biased region" description="Polar residues" evidence="4">
    <location>
        <begin position="365"/>
        <end position="374"/>
    </location>
</feature>
<evidence type="ECO:0000256" key="4">
    <source>
        <dbReference type="SAM" id="MobiDB-lite"/>
    </source>
</evidence>
<comment type="subcellular location">
    <subcellularLocation>
        <location evidence="1">Secreted</location>
    </subcellularLocation>
</comment>
<evidence type="ECO:0000313" key="7">
    <source>
        <dbReference type="Proteomes" id="UP000299102"/>
    </source>
</evidence>
<dbReference type="PROSITE" id="PS50184">
    <property type="entry name" value="VWFC_2"/>
    <property type="match status" value="1"/>
</dbReference>
<protein>
    <recommendedName>
        <fullName evidence="5">VWFC domain-containing protein</fullName>
    </recommendedName>
</protein>
<feature type="region of interest" description="Disordered" evidence="4">
    <location>
        <begin position="244"/>
        <end position="480"/>
    </location>
</feature>
<feature type="region of interest" description="Disordered" evidence="4">
    <location>
        <begin position="542"/>
        <end position="563"/>
    </location>
</feature>
<evidence type="ECO:0000256" key="1">
    <source>
        <dbReference type="ARBA" id="ARBA00004613"/>
    </source>
</evidence>
<dbReference type="Gene3D" id="2.10.70.10">
    <property type="entry name" value="Complement Module, domain 1"/>
    <property type="match status" value="1"/>
</dbReference>
<feature type="compositionally biased region" description="Basic and acidic residues" evidence="4">
    <location>
        <begin position="734"/>
        <end position="748"/>
    </location>
</feature>
<dbReference type="InterPro" id="IPR052424">
    <property type="entry name" value="Kielin_Chordin-BMP_Reg"/>
</dbReference>
<dbReference type="SUPFAM" id="SSF57603">
    <property type="entry name" value="FnI-like domain"/>
    <property type="match status" value="2"/>
</dbReference>
<dbReference type="OrthoDB" id="6132182at2759"/>
<dbReference type="SMART" id="SM00214">
    <property type="entry name" value="VWC"/>
    <property type="match status" value="2"/>
</dbReference>
<proteinExistence type="predicted"/>
<dbReference type="GO" id="GO:0030513">
    <property type="term" value="P:positive regulation of BMP signaling pathway"/>
    <property type="evidence" value="ECO:0007669"/>
    <property type="project" value="TreeGrafter"/>
</dbReference>
<feature type="region of interest" description="Disordered" evidence="4">
    <location>
        <begin position="580"/>
        <end position="679"/>
    </location>
</feature>
<comment type="caution">
    <text evidence="6">The sequence shown here is derived from an EMBL/GenBank/DDBJ whole genome shotgun (WGS) entry which is preliminary data.</text>
</comment>
<reference evidence="6 7" key="1">
    <citation type="journal article" date="2019" name="Commun. Biol.">
        <title>The bagworm genome reveals a unique fibroin gene that provides high tensile strength.</title>
        <authorList>
            <person name="Kono N."/>
            <person name="Nakamura H."/>
            <person name="Ohtoshi R."/>
            <person name="Tomita M."/>
            <person name="Numata K."/>
            <person name="Arakawa K."/>
        </authorList>
    </citation>
    <scope>NUCLEOTIDE SEQUENCE [LARGE SCALE GENOMIC DNA]</scope>
</reference>
<dbReference type="AlphaFoldDB" id="A0A4C1V1A4"/>
<keyword evidence="2" id="KW-0964">Secreted</keyword>
<name>A0A4C1V1A4_EUMVA</name>
<evidence type="ECO:0000259" key="5">
    <source>
        <dbReference type="PROSITE" id="PS50184"/>
    </source>
</evidence>
<feature type="compositionally biased region" description="Low complexity" evidence="4">
    <location>
        <begin position="608"/>
        <end position="619"/>
    </location>
</feature>
<gene>
    <name evidence="6" type="ORF">EVAR_21076_1</name>
</gene>
<feature type="compositionally biased region" description="Low complexity" evidence="4">
    <location>
        <begin position="694"/>
        <end position="704"/>
    </location>
</feature>
<accession>A0A4C1V1A4</accession>
<dbReference type="PANTHER" id="PTHR46698:SF4">
    <property type="entry name" value="CROSSVEINLESS 2"/>
    <property type="match status" value="1"/>
</dbReference>
<feature type="compositionally biased region" description="Polar residues" evidence="4">
    <location>
        <begin position="554"/>
        <end position="563"/>
    </location>
</feature>
<keyword evidence="3" id="KW-0732">Signal</keyword>
<feature type="compositionally biased region" description="Basic and acidic residues" evidence="4">
    <location>
        <begin position="440"/>
        <end position="449"/>
    </location>
</feature>